<evidence type="ECO:0000256" key="8">
    <source>
        <dbReference type="RuleBase" id="RU366003"/>
    </source>
</evidence>
<comment type="similarity">
    <text evidence="2 8">Belongs to the PHP hydrolase family. HisK subfamily.</text>
</comment>
<evidence type="ECO:0000256" key="5">
    <source>
        <dbReference type="ARBA" id="ARBA00022801"/>
    </source>
</evidence>
<evidence type="ECO:0000256" key="2">
    <source>
        <dbReference type="ARBA" id="ARBA00009152"/>
    </source>
</evidence>
<accession>A0A1H8DUX5</accession>
<evidence type="ECO:0000313" key="10">
    <source>
        <dbReference type="EMBL" id="SEN10338.1"/>
    </source>
</evidence>
<dbReference type="Gene3D" id="3.20.20.140">
    <property type="entry name" value="Metal-dependent hydrolases"/>
    <property type="match status" value="1"/>
</dbReference>
<dbReference type="InterPro" id="IPR016195">
    <property type="entry name" value="Pol/histidinol_Pase-like"/>
</dbReference>
<evidence type="ECO:0000256" key="1">
    <source>
        <dbReference type="ARBA" id="ARBA00004970"/>
    </source>
</evidence>
<reference evidence="10 11" key="1">
    <citation type="submission" date="2016-10" db="EMBL/GenBank/DDBJ databases">
        <authorList>
            <person name="de Groot N.N."/>
        </authorList>
    </citation>
    <scope>NUCLEOTIDE SEQUENCE [LARGE SCALE GENOMIC DNA]</scope>
    <source>
        <strain evidence="10 11">CGMCC 1.5070</strain>
    </source>
</reference>
<evidence type="ECO:0000256" key="3">
    <source>
        <dbReference type="ARBA" id="ARBA00013085"/>
    </source>
</evidence>
<dbReference type="STRING" id="474960.SAMN05216180_2780"/>
<dbReference type="OrthoDB" id="9775255at2"/>
<gene>
    <name evidence="10" type="ORF">SAMN05216180_2780</name>
</gene>
<keyword evidence="5 8" id="KW-0378">Hydrolase</keyword>
<dbReference type="PANTHER" id="PTHR21039:SF0">
    <property type="entry name" value="HISTIDINOL-PHOSPHATASE"/>
    <property type="match status" value="1"/>
</dbReference>
<protein>
    <recommendedName>
        <fullName evidence="3 8">Histidinol-phosphatase</fullName>
        <shortName evidence="8">HolPase</shortName>
        <ecNumber evidence="3 8">3.1.3.15</ecNumber>
    </recommendedName>
</protein>
<dbReference type="GO" id="GO:0000105">
    <property type="term" value="P:L-histidine biosynthetic process"/>
    <property type="evidence" value="ECO:0007669"/>
    <property type="project" value="UniProtKB-UniRule"/>
</dbReference>
<dbReference type="UniPathway" id="UPA00031">
    <property type="reaction ID" value="UER00013"/>
</dbReference>
<feature type="domain" description="PHP" evidence="9">
    <location>
        <begin position="7"/>
        <end position="200"/>
    </location>
</feature>
<dbReference type="InterPro" id="IPR010140">
    <property type="entry name" value="Histidinol_P_phosphatase_HisJ"/>
</dbReference>
<sequence>MKKIIADYHMHSISPDARMPMEKMCLAAIERGLTEIAVTDHVEIYAPDYKGKERLMFDDDYIDRYFTEWEYCHEKFGGKLIVRRGIELGQPTCNMEDAKRILEKYHFDYVLGSIHKLYAVDLAFKHYSERTNDSIARKNIELLYELADIGDFDCLGHIDLIKRYASRQGQQVSLMKYPDELAAVLKRLIERGKGLEINTSGLRQGLGETLPGLDILQLYRQLGGEILVVGSDAHCYQDVAADFDAALELALQAGFTQLALYENRKCSFYSIADRA</sequence>
<dbReference type="AlphaFoldDB" id="A0A1H8DUX5"/>
<dbReference type="SUPFAM" id="SSF89550">
    <property type="entry name" value="PHP domain-like"/>
    <property type="match status" value="1"/>
</dbReference>
<keyword evidence="11" id="KW-1185">Reference proteome</keyword>
<keyword evidence="4 8" id="KW-0028">Amino-acid biosynthesis</keyword>
<dbReference type="NCBIfam" id="TIGR01856">
    <property type="entry name" value="hisJ_fam"/>
    <property type="match status" value="1"/>
</dbReference>
<dbReference type="EMBL" id="FOCG01000003">
    <property type="protein sequence ID" value="SEN10338.1"/>
    <property type="molecule type" value="Genomic_DNA"/>
</dbReference>
<keyword evidence="6 8" id="KW-0368">Histidine biosynthesis</keyword>
<dbReference type="EC" id="3.1.3.15" evidence="3 8"/>
<evidence type="ECO:0000256" key="6">
    <source>
        <dbReference type="ARBA" id="ARBA00023102"/>
    </source>
</evidence>
<dbReference type="Proteomes" id="UP000199158">
    <property type="component" value="Unassembled WGS sequence"/>
</dbReference>
<organism evidence="10 11">
    <name type="scientific">Hydrogenoanaerobacterium saccharovorans</name>
    <dbReference type="NCBI Taxonomy" id="474960"/>
    <lineage>
        <taxon>Bacteria</taxon>
        <taxon>Bacillati</taxon>
        <taxon>Bacillota</taxon>
        <taxon>Clostridia</taxon>
        <taxon>Eubacteriales</taxon>
        <taxon>Oscillospiraceae</taxon>
        <taxon>Hydrogenoanaerobacterium</taxon>
    </lineage>
</organism>
<dbReference type="GO" id="GO:0005737">
    <property type="term" value="C:cytoplasm"/>
    <property type="evidence" value="ECO:0007669"/>
    <property type="project" value="TreeGrafter"/>
</dbReference>
<evidence type="ECO:0000313" key="11">
    <source>
        <dbReference type="Proteomes" id="UP000199158"/>
    </source>
</evidence>
<dbReference type="InterPro" id="IPR004013">
    <property type="entry name" value="PHP_dom"/>
</dbReference>
<dbReference type="Pfam" id="PF02811">
    <property type="entry name" value="PHP"/>
    <property type="match status" value="1"/>
</dbReference>
<evidence type="ECO:0000259" key="9">
    <source>
        <dbReference type="Pfam" id="PF02811"/>
    </source>
</evidence>
<evidence type="ECO:0000256" key="7">
    <source>
        <dbReference type="ARBA" id="ARBA00049158"/>
    </source>
</evidence>
<name>A0A1H8DUX5_9FIRM</name>
<dbReference type="RefSeq" id="WP_092756188.1">
    <property type="nucleotide sequence ID" value="NZ_FOCG01000003.1"/>
</dbReference>
<evidence type="ECO:0000256" key="4">
    <source>
        <dbReference type="ARBA" id="ARBA00022605"/>
    </source>
</evidence>
<comment type="pathway">
    <text evidence="1 8">Amino-acid biosynthesis; L-histidine biosynthesis; L-histidine from 5-phospho-alpha-D-ribose 1-diphosphate: step 8/9.</text>
</comment>
<proteinExistence type="inferred from homology"/>
<dbReference type="GO" id="GO:0004401">
    <property type="term" value="F:histidinol-phosphatase activity"/>
    <property type="evidence" value="ECO:0007669"/>
    <property type="project" value="UniProtKB-UniRule"/>
</dbReference>
<comment type="catalytic activity">
    <reaction evidence="7 8">
        <text>L-histidinol phosphate + H2O = L-histidinol + phosphate</text>
        <dbReference type="Rhea" id="RHEA:14465"/>
        <dbReference type="ChEBI" id="CHEBI:15377"/>
        <dbReference type="ChEBI" id="CHEBI:43474"/>
        <dbReference type="ChEBI" id="CHEBI:57699"/>
        <dbReference type="ChEBI" id="CHEBI:57980"/>
        <dbReference type="EC" id="3.1.3.15"/>
    </reaction>
</comment>
<dbReference type="PANTHER" id="PTHR21039">
    <property type="entry name" value="HISTIDINOL PHOSPHATASE-RELATED"/>
    <property type="match status" value="1"/>
</dbReference>